<dbReference type="NCBIfam" id="TIGR01686">
    <property type="entry name" value="FkbH"/>
    <property type="match status" value="1"/>
</dbReference>
<gene>
    <name evidence="2" type="ORF">FLB_23570</name>
</gene>
<sequence>MIKLLDYPFDNAMLLRKRKAIRKELLQRTYTREIRVAVLGGSTTNELVNVIELFLLKQGFLPSFYESEYNKFYEDALFGNDELTAFNPEIIYIHTTHENVSEYPSFHANAEEVELVFENELYRFQSIWKSLKKYNCPIIQNNFDFPINRSLGNLDCYDIHGKTYFLNRLNLSFAKEAQINNSLFINDINYLSASIGLHNWFDKNIWHTAKYAISFDAIPSLANNIVNIIASILGMSKKCIVLDLDNTCWGGVIGDDGLNGVKLGNETAEGEAYMAFQHYVKELKQRGIILAVSSKNDHEIAKEGFTHSDSILSFEDFTSFKANWEPKYLNIEKIANEINIGLDSLVFVDDNAVERNIVESQLPLVAVPNVGDNILNFIDYIEQNGYFEVVGLSADDINRNKFYSENQERAKEQSVFENYQDFLSSLNMKAEINLFENVYIERITQLVNKTNQFNLTTKRYTVTEIESMAASERFIPLYGKLTDKFGDNGLISIVIGEILEDKCIIDTWLMSCRVLKREMEFAMLEILVQECKKRNLKKIIGVYKKTPKNNMVANLFTEFGFEELSESQEEDSTRWKLELKEYRKKEITIKIN</sequence>
<name>A0A199XPC5_9FLAO</name>
<dbReference type="GO" id="GO:0016788">
    <property type="term" value="F:hydrolase activity, acting on ester bonds"/>
    <property type="evidence" value="ECO:0007669"/>
    <property type="project" value="UniProtKB-ARBA"/>
</dbReference>
<dbReference type="RefSeq" id="WP_082923289.1">
    <property type="nucleotide sequence ID" value="NZ_JMTM01000065.1"/>
</dbReference>
<dbReference type="InterPro" id="IPR023214">
    <property type="entry name" value="HAD_sf"/>
</dbReference>
<dbReference type="AlphaFoldDB" id="A0A199XPC5"/>
<dbReference type="InterPro" id="IPR036412">
    <property type="entry name" value="HAD-like_sf"/>
</dbReference>
<accession>A0A199XPC5</accession>
<dbReference type="OrthoDB" id="323926at2"/>
<comment type="caution">
    <text evidence="2">The sequence shown here is derived from an EMBL/GenBank/DDBJ whole genome shotgun (WGS) entry which is preliminary data.</text>
</comment>
<dbReference type="InterPro" id="IPR036514">
    <property type="entry name" value="SGNH_hydro_sf"/>
</dbReference>
<feature type="domain" description="BF1531-like N-terminal" evidence="1">
    <location>
        <begin position="35"/>
        <end position="229"/>
    </location>
</feature>
<dbReference type="PATRIC" id="fig|29536.5.peg.2456"/>
<dbReference type="InterPro" id="IPR010037">
    <property type="entry name" value="FkbH_domain"/>
</dbReference>
<reference evidence="2 3" key="1">
    <citation type="submission" date="2016-06" db="EMBL/GenBank/DDBJ databases">
        <title>Draft genome sequence of Flavobacterium succinicans strain DD5b.</title>
        <authorList>
            <person name="Poehlein A."/>
            <person name="Daniel R."/>
            <person name="Simeonova D.D."/>
        </authorList>
    </citation>
    <scope>NUCLEOTIDE SEQUENCE [LARGE SCALE GENOMIC DNA]</scope>
    <source>
        <strain evidence="2 3">DD5b</strain>
    </source>
</reference>
<dbReference type="Gene3D" id="3.40.50.1000">
    <property type="entry name" value="HAD superfamily/HAD-like"/>
    <property type="match status" value="1"/>
</dbReference>
<evidence type="ECO:0000259" key="1">
    <source>
        <dbReference type="Pfam" id="PF21211"/>
    </source>
</evidence>
<dbReference type="InterPro" id="IPR049369">
    <property type="entry name" value="BF1531-like_N"/>
</dbReference>
<dbReference type="Gene3D" id="3.40.50.1110">
    <property type="entry name" value="SGNH hydrolase"/>
    <property type="match status" value="1"/>
</dbReference>
<dbReference type="SUPFAM" id="SSF56784">
    <property type="entry name" value="HAD-like"/>
    <property type="match status" value="1"/>
</dbReference>
<dbReference type="Proteomes" id="UP000093807">
    <property type="component" value="Unassembled WGS sequence"/>
</dbReference>
<protein>
    <recommendedName>
        <fullName evidence="1">BF1531-like N-terminal domain-containing protein</fullName>
    </recommendedName>
</protein>
<dbReference type="NCBIfam" id="TIGR01681">
    <property type="entry name" value="HAD-SF-IIIC"/>
    <property type="match status" value="1"/>
</dbReference>
<dbReference type="InterPro" id="IPR010033">
    <property type="entry name" value="HAD_SF_ppase_IIIC"/>
</dbReference>
<evidence type="ECO:0000313" key="3">
    <source>
        <dbReference type="Proteomes" id="UP000093807"/>
    </source>
</evidence>
<dbReference type="Pfam" id="PF21211">
    <property type="entry name" value="FkbH_N"/>
    <property type="match status" value="1"/>
</dbReference>
<keyword evidence="3" id="KW-1185">Reference proteome</keyword>
<proteinExistence type="predicted"/>
<evidence type="ECO:0000313" key="2">
    <source>
        <dbReference type="EMBL" id="OAZ03111.1"/>
    </source>
</evidence>
<organism evidence="2 3">
    <name type="scientific">Flavobacterium succinicans</name>
    <dbReference type="NCBI Taxonomy" id="29536"/>
    <lineage>
        <taxon>Bacteria</taxon>
        <taxon>Pseudomonadati</taxon>
        <taxon>Bacteroidota</taxon>
        <taxon>Flavobacteriia</taxon>
        <taxon>Flavobacteriales</taxon>
        <taxon>Flavobacteriaceae</taxon>
        <taxon>Flavobacterium</taxon>
    </lineage>
</organism>
<dbReference type="EMBL" id="JMTM01000065">
    <property type="protein sequence ID" value="OAZ03111.1"/>
    <property type="molecule type" value="Genomic_DNA"/>
</dbReference>